<dbReference type="GeneID" id="81399462"/>
<reference evidence="7" key="1">
    <citation type="submission" date="2022-11" db="EMBL/GenBank/DDBJ databases">
        <authorList>
            <person name="Petersen C."/>
        </authorList>
    </citation>
    <scope>NUCLEOTIDE SEQUENCE</scope>
    <source>
        <strain evidence="7">IBT 34128</strain>
    </source>
</reference>
<dbReference type="GO" id="GO:0022857">
    <property type="term" value="F:transmembrane transporter activity"/>
    <property type="evidence" value="ECO:0007669"/>
    <property type="project" value="TreeGrafter"/>
</dbReference>
<feature type="transmembrane region" description="Helical" evidence="6">
    <location>
        <begin position="80"/>
        <end position="100"/>
    </location>
</feature>
<feature type="transmembrane region" description="Helical" evidence="6">
    <location>
        <begin position="112"/>
        <end position="131"/>
    </location>
</feature>
<dbReference type="InterPro" id="IPR036259">
    <property type="entry name" value="MFS_trans_sf"/>
</dbReference>
<dbReference type="PANTHER" id="PTHR43791">
    <property type="entry name" value="PERMEASE-RELATED"/>
    <property type="match status" value="1"/>
</dbReference>
<comment type="caution">
    <text evidence="7">The sequence shown here is derived from an EMBL/GenBank/DDBJ whole genome shotgun (WGS) entry which is preliminary data.</text>
</comment>
<dbReference type="SUPFAM" id="SSF103473">
    <property type="entry name" value="MFS general substrate transporter"/>
    <property type="match status" value="1"/>
</dbReference>
<evidence type="ECO:0000256" key="2">
    <source>
        <dbReference type="ARBA" id="ARBA00022448"/>
    </source>
</evidence>
<evidence type="ECO:0000256" key="5">
    <source>
        <dbReference type="ARBA" id="ARBA00023136"/>
    </source>
</evidence>
<feature type="transmembrane region" description="Helical" evidence="6">
    <location>
        <begin position="7"/>
        <end position="24"/>
    </location>
</feature>
<name>A0A9W9EGR5_9EURO</name>
<dbReference type="Proteomes" id="UP001141434">
    <property type="component" value="Unassembled WGS sequence"/>
</dbReference>
<accession>A0A9W9EGR5</accession>
<evidence type="ECO:0000256" key="4">
    <source>
        <dbReference type="ARBA" id="ARBA00022989"/>
    </source>
</evidence>
<evidence type="ECO:0000256" key="1">
    <source>
        <dbReference type="ARBA" id="ARBA00004141"/>
    </source>
</evidence>
<keyword evidence="3 6" id="KW-0812">Transmembrane</keyword>
<dbReference type="PANTHER" id="PTHR43791:SF22">
    <property type="entry name" value="TRANSPORTER, PUTATIVE (AFU_ORTHOLOGUE AFUA_6G11320)-RELATED"/>
    <property type="match status" value="1"/>
</dbReference>
<dbReference type="RefSeq" id="XP_056506791.1">
    <property type="nucleotide sequence ID" value="XM_056660293.1"/>
</dbReference>
<gene>
    <name evidence="7" type="ORF">NUU61_009768</name>
</gene>
<keyword evidence="4 6" id="KW-1133">Transmembrane helix</keyword>
<evidence type="ECO:0000313" key="7">
    <source>
        <dbReference type="EMBL" id="KAJ5081504.1"/>
    </source>
</evidence>
<protein>
    <submittedName>
        <fullName evidence="7">Major facilitator superfamily domain-containing protein</fullName>
    </submittedName>
</protein>
<dbReference type="EMBL" id="JAPMSZ010000012">
    <property type="protein sequence ID" value="KAJ5081504.1"/>
    <property type="molecule type" value="Genomic_DNA"/>
</dbReference>
<dbReference type="GO" id="GO:0016020">
    <property type="term" value="C:membrane"/>
    <property type="evidence" value="ECO:0007669"/>
    <property type="project" value="UniProtKB-SubCell"/>
</dbReference>
<dbReference type="AlphaFoldDB" id="A0A9W9EGR5"/>
<evidence type="ECO:0000313" key="8">
    <source>
        <dbReference type="Proteomes" id="UP001141434"/>
    </source>
</evidence>
<proteinExistence type="predicted"/>
<sequence length="177" mass="19298">MTQLYTIIPYAFGIITLPIANIIADRLDKGLIGYIMLLTSTNSVVLMAGCCFVSAGAFPAAVLGSAWVMISHAGFTKQAAAWAISQIFIQCYSIISTQVYTDPPRFFKGHGTLLGLNALGTVAVLITMWLFKRENRRRDAVATEFAARGETNPESVKDYEVVRCASGFQVYSLKQGN</sequence>
<dbReference type="OrthoDB" id="2985014at2759"/>
<evidence type="ECO:0000256" key="3">
    <source>
        <dbReference type="ARBA" id="ARBA00022692"/>
    </source>
</evidence>
<feature type="transmembrane region" description="Helical" evidence="6">
    <location>
        <begin position="44"/>
        <end position="68"/>
    </location>
</feature>
<keyword evidence="8" id="KW-1185">Reference proteome</keyword>
<reference evidence="7" key="2">
    <citation type="journal article" date="2023" name="IMA Fungus">
        <title>Comparative genomic study of the Penicillium genus elucidates a diverse pangenome and 15 lateral gene transfer events.</title>
        <authorList>
            <person name="Petersen C."/>
            <person name="Sorensen T."/>
            <person name="Nielsen M.R."/>
            <person name="Sondergaard T.E."/>
            <person name="Sorensen J.L."/>
            <person name="Fitzpatrick D.A."/>
            <person name="Frisvad J.C."/>
            <person name="Nielsen K.L."/>
        </authorList>
    </citation>
    <scope>NUCLEOTIDE SEQUENCE</scope>
    <source>
        <strain evidence="7">IBT 34128</strain>
    </source>
</reference>
<evidence type="ECO:0000256" key="6">
    <source>
        <dbReference type="SAM" id="Phobius"/>
    </source>
</evidence>
<organism evidence="7 8">
    <name type="scientific">Penicillium alfredii</name>
    <dbReference type="NCBI Taxonomy" id="1506179"/>
    <lineage>
        <taxon>Eukaryota</taxon>
        <taxon>Fungi</taxon>
        <taxon>Dikarya</taxon>
        <taxon>Ascomycota</taxon>
        <taxon>Pezizomycotina</taxon>
        <taxon>Eurotiomycetes</taxon>
        <taxon>Eurotiomycetidae</taxon>
        <taxon>Eurotiales</taxon>
        <taxon>Aspergillaceae</taxon>
        <taxon>Penicillium</taxon>
    </lineage>
</organism>
<keyword evidence="5 6" id="KW-0472">Membrane</keyword>
<comment type="subcellular location">
    <subcellularLocation>
        <location evidence="1">Membrane</location>
        <topology evidence="1">Multi-pass membrane protein</topology>
    </subcellularLocation>
</comment>
<keyword evidence="2" id="KW-0813">Transport</keyword>